<keyword evidence="2" id="KW-1185">Reference proteome</keyword>
<reference evidence="1" key="1">
    <citation type="submission" date="2021-11" db="EMBL/GenBank/DDBJ databases">
        <authorList>
            <person name="Schell T."/>
        </authorList>
    </citation>
    <scope>NUCLEOTIDE SEQUENCE</scope>
    <source>
        <strain evidence="1">M5</strain>
    </source>
</reference>
<dbReference type="EMBL" id="CAKKLH010000315">
    <property type="protein sequence ID" value="CAH0111647.1"/>
    <property type="molecule type" value="Genomic_DNA"/>
</dbReference>
<protein>
    <submittedName>
        <fullName evidence="1">Uncharacterized protein</fullName>
    </submittedName>
</protein>
<evidence type="ECO:0000313" key="1">
    <source>
        <dbReference type="EMBL" id="CAH0111647.1"/>
    </source>
</evidence>
<dbReference type="Proteomes" id="UP000789390">
    <property type="component" value="Unassembled WGS sequence"/>
</dbReference>
<dbReference type="AlphaFoldDB" id="A0A8J2S2A6"/>
<comment type="caution">
    <text evidence="1">The sequence shown here is derived from an EMBL/GenBank/DDBJ whole genome shotgun (WGS) entry which is preliminary data.</text>
</comment>
<name>A0A8J2S2A6_9CRUS</name>
<evidence type="ECO:0000313" key="2">
    <source>
        <dbReference type="Proteomes" id="UP000789390"/>
    </source>
</evidence>
<gene>
    <name evidence="1" type="ORF">DGAL_LOCUS15297</name>
</gene>
<proteinExistence type="predicted"/>
<dbReference type="OrthoDB" id="6340680at2759"/>
<organism evidence="1 2">
    <name type="scientific">Daphnia galeata</name>
    <dbReference type="NCBI Taxonomy" id="27404"/>
    <lineage>
        <taxon>Eukaryota</taxon>
        <taxon>Metazoa</taxon>
        <taxon>Ecdysozoa</taxon>
        <taxon>Arthropoda</taxon>
        <taxon>Crustacea</taxon>
        <taxon>Branchiopoda</taxon>
        <taxon>Diplostraca</taxon>
        <taxon>Cladocera</taxon>
        <taxon>Anomopoda</taxon>
        <taxon>Daphniidae</taxon>
        <taxon>Daphnia</taxon>
    </lineage>
</organism>
<accession>A0A8J2S2A6</accession>
<sequence>MSLAAAMDAAKKKNNLSLVIDCNDNKPDPIAKIDCSCLDVEGKMSSLVAKKKMMKAVEVDIKKMAEEAKQLRWDDAKMMLQNLWKYNMLDVGESAGAVITATQDHH</sequence>